<dbReference type="InParanoid" id="A0A1Y2F779"/>
<dbReference type="EMBL" id="MCGR01000027">
    <property type="protein sequence ID" value="ORY79334.1"/>
    <property type="molecule type" value="Genomic_DNA"/>
</dbReference>
<name>A0A1Y2F779_9BASI</name>
<keyword evidence="2" id="KW-1185">Reference proteome</keyword>
<proteinExistence type="predicted"/>
<comment type="caution">
    <text evidence="1">The sequence shown here is derived from an EMBL/GenBank/DDBJ whole genome shotgun (WGS) entry which is preliminary data.</text>
</comment>
<reference evidence="1 2" key="1">
    <citation type="submission" date="2016-07" db="EMBL/GenBank/DDBJ databases">
        <title>Pervasive Adenine N6-methylation of Active Genes in Fungi.</title>
        <authorList>
            <consortium name="DOE Joint Genome Institute"/>
            <person name="Mondo S.J."/>
            <person name="Dannebaum R.O."/>
            <person name="Kuo R.C."/>
            <person name="Labutti K."/>
            <person name="Haridas S."/>
            <person name="Kuo A."/>
            <person name="Salamov A."/>
            <person name="Ahrendt S.R."/>
            <person name="Lipzen A."/>
            <person name="Sullivan W."/>
            <person name="Andreopoulos W.B."/>
            <person name="Clum A."/>
            <person name="Lindquist E."/>
            <person name="Daum C."/>
            <person name="Ramamoorthy G.K."/>
            <person name="Gryganskyi A."/>
            <person name="Culley D."/>
            <person name="Magnuson J.K."/>
            <person name="James T.Y."/>
            <person name="O'Malley M.A."/>
            <person name="Stajich J.E."/>
            <person name="Spatafora J.W."/>
            <person name="Visel A."/>
            <person name="Grigoriev I.V."/>
        </authorList>
    </citation>
    <scope>NUCLEOTIDE SEQUENCE [LARGE SCALE GENOMIC DNA]</scope>
    <source>
        <strain evidence="1 2">62-1032</strain>
    </source>
</reference>
<sequence length="81" mass="8684">MFLTSLSNMLGLFAVVLIVAFQVRDGLLLSVVASSLTLTLFPVRGSQRQARGRGSGRSRGLRCVVAETSSALQRYREAGPS</sequence>
<organism evidence="1 2">
    <name type="scientific">Leucosporidium creatinivorum</name>
    <dbReference type="NCBI Taxonomy" id="106004"/>
    <lineage>
        <taxon>Eukaryota</taxon>
        <taxon>Fungi</taxon>
        <taxon>Dikarya</taxon>
        <taxon>Basidiomycota</taxon>
        <taxon>Pucciniomycotina</taxon>
        <taxon>Microbotryomycetes</taxon>
        <taxon>Leucosporidiales</taxon>
        <taxon>Leucosporidium</taxon>
    </lineage>
</organism>
<accession>A0A1Y2F779</accession>
<dbReference type="AlphaFoldDB" id="A0A1Y2F779"/>
<dbReference type="Proteomes" id="UP000193467">
    <property type="component" value="Unassembled WGS sequence"/>
</dbReference>
<protein>
    <submittedName>
        <fullName evidence="1">Uncharacterized protein</fullName>
    </submittedName>
</protein>
<evidence type="ECO:0000313" key="2">
    <source>
        <dbReference type="Proteomes" id="UP000193467"/>
    </source>
</evidence>
<gene>
    <name evidence="1" type="ORF">BCR35DRAFT_97607</name>
</gene>
<evidence type="ECO:0000313" key="1">
    <source>
        <dbReference type="EMBL" id="ORY79334.1"/>
    </source>
</evidence>